<dbReference type="RefSeq" id="XP_033600917.1">
    <property type="nucleotide sequence ID" value="XM_033741011.1"/>
</dbReference>
<dbReference type="Proteomes" id="UP000799437">
    <property type="component" value="Unassembled WGS sequence"/>
</dbReference>
<dbReference type="SUPFAM" id="SSF140860">
    <property type="entry name" value="Pseudo ankyrin repeat-like"/>
    <property type="match status" value="1"/>
</dbReference>
<evidence type="ECO:0000313" key="3">
    <source>
        <dbReference type="Proteomes" id="UP000799437"/>
    </source>
</evidence>
<feature type="domain" description="Heterokaryon incompatibility" evidence="1">
    <location>
        <begin position="44"/>
        <end position="205"/>
    </location>
</feature>
<dbReference type="InterPro" id="IPR052895">
    <property type="entry name" value="HetReg/Transcr_Mod"/>
</dbReference>
<organism evidence="2 3">
    <name type="scientific">Pseudovirgaria hyperparasitica</name>
    <dbReference type="NCBI Taxonomy" id="470096"/>
    <lineage>
        <taxon>Eukaryota</taxon>
        <taxon>Fungi</taxon>
        <taxon>Dikarya</taxon>
        <taxon>Ascomycota</taxon>
        <taxon>Pezizomycotina</taxon>
        <taxon>Dothideomycetes</taxon>
        <taxon>Dothideomycetes incertae sedis</taxon>
        <taxon>Acrospermales</taxon>
        <taxon>Acrospermaceae</taxon>
        <taxon>Pseudovirgaria</taxon>
    </lineage>
</organism>
<proteinExistence type="predicted"/>
<dbReference type="PANTHER" id="PTHR24148:SF73">
    <property type="entry name" value="HET DOMAIN PROTEIN (AFU_ORTHOLOGUE AFUA_8G01020)"/>
    <property type="match status" value="1"/>
</dbReference>
<name>A0A6A6W992_9PEZI</name>
<evidence type="ECO:0000259" key="1">
    <source>
        <dbReference type="Pfam" id="PF06985"/>
    </source>
</evidence>
<gene>
    <name evidence="2" type="ORF">EJ05DRAFT_352021</name>
</gene>
<dbReference type="AlphaFoldDB" id="A0A6A6W992"/>
<dbReference type="OrthoDB" id="194358at2759"/>
<dbReference type="Pfam" id="PF06985">
    <property type="entry name" value="HET"/>
    <property type="match status" value="1"/>
</dbReference>
<dbReference type="PANTHER" id="PTHR24148">
    <property type="entry name" value="ANKYRIN REPEAT DOMAIN-CONTAINING PROTEIN 39 HOMOLOG-RELATED"/>
    <property type="match status" value="1"/>
</dbReference>
<protein>
    <submittedName>
        <fullName evidence="2">HET-domain-containing protein</fullName>
    </submittedName>
</protein>
<dbReference type="GeneID" id="54482065"/>
<dbReference type="InterPro" id="IPR010730">
    <property type="entry name" value="HET"/>
</dbReference>
<evidence type="ECO:0000313" key="2">
    <source>
        <dbReference type="EMBL" id="KAF2758466.1"/>
    </source>
</evidence>
<keyword evidence="3" id="KW-1185">Reference proteome</keyword>
<reference evidence="2" key="1">
    <citation type="journal article" date="2020" name="Stud. Mycol.">
        <title>101 Dothideomycetes genomes: a test case for predicting lifestyles and emergence of pathogens.</title>
        <authorList>
            <person name="Haridas S."/>
            <person name="Albert R."/>
            <person name="Binder M."/>
            <person name="Bloem J."/>
            <person name="Labutti K."/>
            <person name="Salamov A."/>
            <person name="Andreopoulos B."/>
            <person name="Baker S."/>
            <person name="Barry K."/>
            <person name="Bills G."/>
            <person name="Bluhm B."/>
            <person name="Cannon C."/>
            <person name="Castanera R."/>
            <person name="Culley D."/>
            <person name="Daum C."/>
            <person name="Ezra D."/>
            <person name="Gonzalez J."/>
            <person name="Henrissat B."/>
            <person name="Kuo A."/>
            <person name="Liang C."/>
            <person name="Lipzen A."/>
            <person name="Lutzoni F."/>
            <person name="Magnuson J."/>
            <person name="Mondo S."/>
            <person name="Nolan M."/>
            <person name="Ohm R."/>
            <person name="Pangilinan J."/>
            <person name="Park H.-J."/>
            <person name="Ramirez L."/>
            <person name="Alfaro M."/>
            <person name="Sun H."/>
            <person name="Tritt A."/>
            <person name="Yoshinaga Y."/>
            <person name="Zwiers L.-H."/>
            <person name="Turgeon B."/>
            <person name="Goodwin S."/>
            <person name="Spatafora J."/>
            <person name="Crous P."/>
            <person name="Grigoriev I."/>
        </authorList>
    </citation>
    <scope>NUCLEOTIDE SEQUENCE</scope>
    <source>
        <strain evidence="2">CBS 121739</strain>
    </source>
</reference>
<accession>A0A6A6W992</accession>
<dbReference type="EMBL" id="ML996571">
    <property type="protein sequence ID" value="KAF2758466.1"/>
    <property type="molecule type" value="Genomic_DNA"/>
</dbReference>
<dbReference type="Gene3D" id="1.25.40.20">
    <property type="entry name" value="Ankyrin repeat-containing domain"/>
    <property type="match status" value="1"/>
</dbReference>
<dbReference type="InterPro" id="IPR036770">
    <property type="entry name" value="Ankyrin_rpt-contain_sf"/>
</dbReference>
<sequence length="514" mass="59586">MDEFEYQALDANQRQDLRLLRMLESSGTTIRCELFHTTYALQPYEALSYTWGNAELVDEIEVNGKSLWITDNLHTALGYLRLPRQDRVLWIDAICINQTDLQERREQVERMGEIFRGATRVIFWLGKATREINMFLDAFNELERMCKERCLDMSLWSSSDQQWSDLKLDFTSQQSAKGKSMSSLLKGFQTILQRPWFRRIWIVQEVARAWSALICCSSRSLSTEIFFLTPMILDTRIDRHCHAVLEIMPGPGRYHSWFREHLDLYTLLAMFCRSEATDERDMIYALLGLAADSSAISMLAADYADPITSVLQKTVHYLTSKTRLPMILNYLTFFQSVTVVYLTSGENAHEVLDKELDQGIQKRHSEERSYDFTIEEKTAESPTCFKQVMELCKDLDKNKLPVHSYARVVPWTSDNKSVKILVVDDFDVALEHVVTQGYGQLVEAMLRRLKPHIWNSRRALTIAFNERHEEIAQTLLHYGAKASASDIRSAVEEDNLQRVKYILDAQPELDDTLQ</sequence>